<comment type="similarity">
    <text evidence="1 5 6 7">Belongs to the histidinol dehydrogenase family.</text>
</comment>
<evidence type="ECO:0000256" key="3">
    <source>
        <dbReference type="ARBA" id="ARBA00022833"/>
    </source>
</evidence>
<dbReference type="PROSITE" id="PS00611">
    <property type="entry name" value="HISOL_DEHYDROGENASE"/>
    <property type="match status" value="1"/>
</dbReference>
<accession>A0ABQ4U072</accession>
<dbReference type="InterPro" id="IPR016161">
    <property type="entry name" value="Ald_DH/histidinol_DH"/>
</dbReference>
<feature type="binding site" evidence="5">
    <location>
        <position position="362"/>
    </location>
    <ligand>
        <name>substrate</name>
    </ligand>
</feature>
<dbReference type="PANTHER" id="PTHR21256:SF2">
    <property type="entry name" value="HISTIDINE BIOSYNTHESIS TRIFUNCTIONAL PROTEIN"/>
    <property type="match status" value="1"/>
</dbReference>
<dbReference type="Proteomes" id="UP001055057">
    <property type="component" value="Unassembled WGS sequence"/>
</dbReference>
<feature type="binding site" evidence="5">
    <location>
        <position position="263"/>
    </location>
    <ligand>
        <name>Zn(2+)</name>
        <dbReference type="ChEBI" id="CHEBI:29105"/>
    </ligand>
</feature>
<dbReference type="InterPro" id="IPR022695">
    <property type="entry name" value="Histidinol_DH_monofunct"/>
</dbReference>
<evidence type="ECO:0000256" key="6">
    <source>
        <dbReference type="PIRNR" id="PIRNR000099"/>
    </source>
</evidence>
<protein>
    <recommendedName>
        <fullName evidence="5">Histidinol dehydrogenase</fullName>
        <shortName evidence="5">HDH</shortName>
        <ecNumber evidence="5">1.1.1.23</ecNumber>
    </recommendedName>
</protein>
<feature type="binding site" evidence="5">
    <location>
        <position position="131"/>
    </location>
    <ligand>
        <name>NAD(+)</name>
        <dbReference type="ChEBI" id="CHEBI:57540"/>
    </ligand>
</feature>
<keyword evidence="5" id="KW-0368">Histidine biosynthesis</keyword>
<dbReference type="Gene3D" id="1.20.5.1300">
    <property type="match status" value="1"/>
</dbReference>
<name>A0ABQ4U072_9HYPH</name>
<feature type="binding site" evidence="5">
    <location>
        <position position="421"/>
    </location>
    <ligand>
        <name>Zn(2+)</name>
        <dbReference type="ChEBI" id="CHEBI:29105"/>
    </ligand>
</feature>
<dbReference type="InterPro" id="IPR012131">
    <property type="entry name" value="Hstdl_DH"/>
</dbReference>
<evidence type="ECO:0000256" key="4">
    <source>
        <dbReference type="ARBA" id="ARBA00023002"/>
    </source>
</evidence>
<dbReference type="RefSeq" id="WP_238183165.1">
    <property type="nucleotide sequence ID" value="NZ_BPRB01000143.1"/>
</dbReference>
<dbReference type="Pfam" id="PF00815">
    <property type="entry name" value="Histidinol_dh"/>
    <property type="match status" value="1"/>
</dbReference>
<feature type="binding site" evidence="5">
    <location>
        <position position="238"/>
    </location>
    <ligand>
        <name>substrate</name>
    </ligand>
</feature>
<comment type="function">
    <text evidence="5">Catalyzes the sequential NAD-dependent oxidations of L-histidinol to L-histidinaldehyde and then to L-histidine.</text>
</comment>
<feature type="binding site" evidence="5">
    <location>
        <position position="192"/>
    </location>
    <ligand>
        <name>NAD(+)</name>
        <dbReference type="ChEBI" id="CHEBI:57540"/>
    </ligand>
</feature>
<feature type="binding site" evidence="5">
    <location>
        <position position="421"/>
    </location>
    <ligand>
        <name>substrate</name>
    </ligand>
</feature>
<gene>
    <name evidence="5 8" type="primary">hisD</name>
    <name evidence="8" type="ORF">MPOCJGCO_2662</name>
</gene>
<dbReference type="EC" id="1.1.1.23" evidence="5"/>
<evidence type="ECO:0000256" key="1">
    <source>
        <dbReference type="ARBA" id="ARBA00010178"/>
    </source>
</evidence>
<keyword evidence="5" id="KW-0028">Amino-acid biosynthesis</keyword>
<dbReference type="HAMAP" id="MF_01024">
    <property type="entry name" value="HisD"/>
    <property type="match status" value="1"/>
</dbReference>
<dbReference type="CDD" id="cd06572">
    <property type="entry name" value="Histidinol_dh"/>
    <property type="match status" value="1"/>
</dbReference>
<comment type="cofactor">
    <cofactor evidence="5">
        <name>Zn(2+)</name>
        <dbReference type="ChEBI" id="CHEBI:29105"/>
    </cofactor>
    <text evidence="5">Binds 1 zinc ion per subunit.</text>
</comment>
<evidence type="ECO:0000256" key="5">
    <source>
        <dbReference type="HAMAP-Rule" id="MF_01024"/>
    </source>
</evidence>
<comment type="pathway">
    <text evidence="5">Amino-acid biosynthesis; L-histidine biosynthesis; L-histidine from 5-phospho-alpha-D-ribose 1-diphosphate: step 9/9.</text>
</comment>
<feature type="binding site" evidence="5">
    <location>
        <position position="416"/>
    </location>
    <ligand>
        <name>substrate</name>
    </ligand>
</feature>
<feature type="binding site" evidence="5">
    <location>
        <position position="260"/>
    </location>
    <ligand>
        <name>Zn(2+)</name>
        <dbReference type="ChEBI" id="CHEBI:29105"/>
    </ligand>
</feature>
<feature type="binding site" evidence="5">
    <location>
        <position position="329"/>
    </location>
    <ligand>
        <name>substrate</name>
    </ligand>
</feature>
<dbReference type="InterPro" id="IPR001692">
    <property type="entry name" value="Histidinol_DH_CS"/>
</dbReference>
<reference evidence="8" key="1">
    <citation type="journal article" date="2021" name="Front. Microbiol.">
        <title>Comprehensive Comparative Genomics and Phenotyping of Methylobacterium Species.</title>
        <authorList>
            <person name="Alessa O."/>
            <person name="Ogura Y."/>
            <person name="Fujitani Y."/>
            <person name="Takami H."/>
            <person name="Hayashi T."/>
            <person name="Sahin N."/>
            <person name="Tani A."/>
        </authorList>
    </citation>
    <scope>NUCLEOTIDE SEQUENCE</scope>
    <source>
        <strain evidence="8">DSM 23632</strain>
    </source>
</reference>
<comment type="catalytic activity">
    <reaction evidence="5">
        <text>L-histidinol + 2 NAD(+) + H2O = L-histidine + 2 NADH + 3 H(+)</text>
        <dbReference type="Rhea" id="RHEA:20641"/>
        <dbReference type="ChEBI" id="CHEBI:15377"/>
        <dbReference type="ChEBI" id="CHEBI:15378"/>
        <dbReference type="ChEBI" id="CHEBI:57540"/>
        <dbReference type="ChEBI" id="CHEBI:57595"/>
        <dbReference type="ChEBI" id="CHEBI:57699"/>
        <dbReference type="ChEBI" id="CHEBI:57945"/>
        <dbReference type="EC" id="1.1.1.23"/>
    </reaction>
</comment>
<dbReference type="PIRSF" id="PIRSF000099">
    <property type="entry name" value="Histidinol_dh"/>
    <property type="match status" value="1"/>
</dbReference>
<evidence type="ECO:0000313" key="8">
    <source>
        <dbReference type="EMBL" id="GJE60549.1"/>
    </source>
</evidence>
<dbReference type="PRINTS" id="PR00083">
    <property type="entry name" value="HOLDHDRGNASE"/>
</dbReference>
<keyword evidence="9" id="KW-1185">Reference proteome</keyword>
<evidence type="ECO:0000256" key="7">
    <source>
        <dbReference type="RuleBase" id="RU004175"/>
    </source>
</evidence>
<dbReference type="Gene3D" id="3.40.50.1980">
    <property type="entry name" value="Nitrogenase molybdenum iron protein domain"/>
    <property type="match status" value="2"/>
</dbReference>
<feature type="binding site" evidence="5">
    <location>
        <position position="260"/>
    </location>
    <ligand>
        <name>substrate</name>
    </ligand>
</feature>
<dbReference type="EMBL" id="BPRB01000143">
    <property type="protein sequence ID" value="GJE60549.1"/>
    <property type="molecule type" value="Genomic_DNA"/>
</dbReference>
<feature type="binding site" evidence="5">
    <location>
        <position position="215"/>
    </location>
    <ligand>
        <name>NAD(+)</name>
        <dbReference type="ChEBI" id="CHEBI:57540"/>
    </ligand>
</feature>
<comment type="caution">
    <text evidence="8">The sequence shown here is derived from an EMBL/GenBank/DDBJ whole genome shotgun (WGS) entry which is preliminary data.</text>
</comment>
<evidence type="ECO:0000256" key="2">
    <source>
        <dbReference type="ARBA" id="ARBA00022723"/>
    </source>
</evidence>
<keyword evidence="5" id="KW-0520">NAD</keyword>
<reference evidence="8" key="2">
    <citation type="submission" date="2021-08" db="EMBL/GenBank/DDBJ databases">
        <authorList>
            <person name="Tani A."/>
            <person name="Ola A."/>
            <person name="Ogura Y."/>
            <person name="Katsura K."/>
            <person name="Hayashi T."/>
        </authorList>
    </citation>
    <scope>NUCLEOTIDE SEQUENCE</scope>
    <source>
        <strain evidence="8">DSM 23632</strain>
    </source>
</reference>
<feature type="binding site" evidence="5">
    <location>
        <position position="362"/>
    </location>
    <ligand>
        <name>Zn(2+)</name>
        <dbReference type="ChEBI" id="CHEBI:29105"/>
    </ligand>
</feature>
<feature type="active site" description="Proton acceptor" evidence="5">
    <location>
        <position position="328"/>
    </location>
</feature>
<evidence type="ECO:0000313" key="9">
    <source>
        <dbReference type="Proteomes" id="UP001055057"/>
    </source>
</evidence>
<keyword evidence="2 5" id="KW-0479">Metal-binding</keyword>
<dbReference type="PANTHER" id="PTHR21256">
    <property type="entry name" value="HISTIDINOL DEHYDROGENASE HDH"/>
    <property type="match status" value="1"/>
</dbReference>
<organism evidence="8 9">
    <name type="scientific">Methylobacterium trifolii</name>
    <dbReference type="NCBI Taxonomy" id="1003092"/>
    <lineage>
        <taxon>Bacteria</taxon>
        <taxon>Pseudomonadati</taxon>
        <taxon>Pseudomonadota</taxon>
        <taxon>Alphaproteobacteria</taxon>
        <taxon>Hyphomicrobiales</taxon>
        <taxon>Methylobacteriaceae</taxon>
        <taxon>Methylobacterium</taxon>
    </lineage>
</organism>
<keyword evidence="3 5" id="KW-0862">Zinc</keyword>
<proteinExistence type="inferred from homology"/>
<dbReference type="SUPFAM" id="SSF53720">
    <property type="entry name" value="ALDH-like"/>
    <property type="match status" value="1"/>
</dbReference>
<feature type="active site" description="Proton acceptor" evidence="5">
    <location>
        <position position="329"/>
    </location>
</feature>
<dbReference type="NCBIfam" id="TIGR00069">
    <property type="entry name" value="hisD"/>
    <property type="match status" value="1"/>
</dbReference>
<feature type="binding site" evidence="5">
    <location>
        <position position="263"/>
    </location>
    <ligand>
        <name>substrate</name>
    </ligand>
</feature>
<keyword evidence="4 5" id="KW-0560">Oxidoreductase</keyword>
<sequence length="431" mass="45407">MVRLDSTEPDFSTAFARLLTAKREIAQDVDEAVRAIIAGVVSGGDRALVDYTRRFDRLGPDFSPASLRVSEAEIAAAVAACPAEALDALRLAAERIEAFHRAQVPADHRATDALGVTAGWRWTALESVGLYVPGGTASYPSSVLMNALPARVAGVPRIVMVVPTPDGVLNPLVLAAAHLSGVHEVYRVGGAQAVAALAYGTETIGAVAKVVGPGNAWVAAAKRRVFGQVGIDMIAGPSEVLILADHHANPDWIAADLLAQAEHDVAAQSILITDSAELADAVEAAVERALTTLPRQEIARASWRDYGAIVRVRDFDEAVPLVDRIAPEHLEIETQDAEALSRKIRNAGAIFLGSHTPEAIGDYVGGPNHVLPTARSARFSSGLGVLDFMKRTTILACTPESLRALGPAAITLGRSEGLEGHARSVAIRLNL</sequence>